<evidence type="ECO:0000313" key="4">
    <source>
        <dbReference type="Proteomes" id="UP001213623"/>
    </source>
</evidence>
<keyword evidence="1" id="KW-0175">Coiled coil</keyword>
<dbReference type="EMBL" id="CP119895">
    <property type="protein sequence ID" value="WFD27651.1"/>
    <property type="molecule type" value="Genomic_DNA"/>
</dbReference>
<keyword evidence="4" id="KW-1185">Reference proteome</keyword>
<evidence type="ECO:0000256" key="1">
    <source>
        <dbReference type="SAM" id="Coils"/>
    </source>
</evidence>
<organism evidence="3 4">
    <name type="scientific">Malassezia nana</name>
    <dbReference type="NCBI Taxonomy" id="180528"/>
    <lineage>
        <taxon>Eukaryota</taxon>
        <taxon>Fungi</taxon>
        <taxon>Dikarya</taxon>
        <taxon>Basidiomycota</taxon>
        <taxon>Ustilaginomycotina</taxon>
        <taxon>Malasseziomycetes</taxon>
        <taxon>Malasseziales</taxon>
        <taxon>Malasseziaceae</taxon>
        <taxon>Malassezia</taxon>
    </lineage>
</organism>
<gene>
    <name evidence="3" type="ORF">MNAN1_002652</name>
</gene>
<dbReference type="AlphaFoldDB" id="A0AAF0J306"/>
<feature type="coiled-coil region" evidence="1">
    <location>
        <begin position="61"/>
        <end position="120"/>
    </location>
</feature>
<feature type="compositionally biased region" description="Polar residues" evidence="2">
    <location>
        <begin position="220"/>
        <end position="244"/>
    </location>
</feature>
<evidence type="ECO:0000256" key="2">
    <source>
        <dbReference type="SAM" id="MobiDB-lite"/>
    </source>
</evidence>
<accession>A0AAF0J306</accession>
<feature type="region of interest" description="Disordered" evidence="2">
    <location>
        <begin position="220"/>
        <end position="246"/>
    </location>
</feature>
<proteinExistence type="predicted"/>
<evidence type="ECO:0000313" key="3">
    <source>
        <dbReference type="EMBL" id="WFD27651.1"/>
    </source>
</evidence>
<sequence>MARLVILHLDTSSHPSSSSSKLYYVGAFGRWWSWPASSYPDKASTTLPSKSSSQESVLDTIRDAHAALEQYKSQANQKKAQLRAQIRQLQQTHRLRASRLQQLEQDKASMKIRLEQLDAAKAMRDALSLPAQLQAWQARAEERSQTYLENRTHLLQRISSARTRTTEFQQRITTLQARLDALRPQLHMHSHYSTSSPVLPPLEPDTTSLCHLLPSNLLSSDDTFDTPSMESDSPSSPLTPSGSAVLSAEPCIPSLNPRAKEFTSSCAARPQLYAEMLVPRMPLEPLMG</sequence>
<dbReference type="Proteomes" id="UP001213623">
    <property type="component" value="Chromosome 4"/>
</dbReference>
<protein>
    <submittedName>
        <fullName evidence="3">Uncharacterized protein</fullName>
    </submittedName>
</protein>
<name>A0AAF0J306_9BASI</name>
<reference evidence="3" key="1">
    <citation type="submission" date="2023-03" db="EMBL/GenBank/DDBJ databases">
        <title>Mating type loci evolution in Malassezia.</title>
        <authorList>
            <person name="Coelho M.A."/>
        </authorList>
    </citation>
    <scope>NUCLEOTIDE SEQUENCE</scope>
    <source>
        <strain evidence="3">CBS 9557</strain>
    </source>
</reference>